<dbReference type="Proteomes" id="UP000009096">
    <property type="component" value="Chromosome 3"/>
</dbReference>
<dbReference type="RefSeq" id="XP_018750384.1">
    <property type="nucleotide sequence ID" value="XM_018893527.1"/>
</dbReference>
<dbReference type="EMBL" id="DS022247">
    <property type="protein sequence ID" value="EWG44193.1"/>
    <property type="molecule type" value="Genomic_DNA"/>
</dbReference>
<dbReference type="GeneID" id="30063347"/>
<protein>
    <submittedName>
        <fullName evidence="1">Uncharacterized protein</fullName>
    </submittedName>
</protein>
<sequence length="60" mass="6951">MSNEDYLYHHYQTPFFFQTLLGTMMTLCSGCRNWNVGGSKISSHAILPCILKDIHRWTEG</sequence>
<dbReference type="KEGG" id="fvr:FVEG_05342"/>
<name>W7LY26_GIBM7</name>
<evidence type="ECO:0000313" key="2">
    <source>
        <dbReference type="Proteomes" id="UP000009096"/>
    </source>
</evidence>
<proteinExistence type="predicted"/>
<dbReference type="VEuPathDB" id="FungiDB:FVEG_05342"/>
<gene>
    <name evidence="1" type="ORF">FVEG_05342</name>
</gene>
<reference evidence="1 2" key="1">
    <citation type="journal article" date="2010" name="Nature">
        <title>Comparative genomics reveals mobile pathogenicity chromosomes in Fusarium.</title>
        <authorList>
            <person name="Ma L.J."/>
            <person name="van der Does H.C."/>
            <person name="Borkovich K.A."/>
            <person name="Coleman J.J."/>
            <person name="Daboussi M.J."/>
            <person name="Di Pietro A."/>
            <person name="Dufresne M."/>
            <person name="Freitag M."/>
            <person name="Grabherr M."/>
            <person name="Henrissat B."/>
            <person name="Houterman P.M."/>
            <person name="Kang S."/>
            <person name="Shim W.B."/>
            <person name="Woloshuk C."/>
            <person name="Xie X."/>
            <person name="Xu J.R."/>
            <person name="Antoniw J."/>
            <person name="Baker S.E."/>
            <person name="Bluhm B.H."/>
            <person name="Breakspear A."/>
            <person name="Brown D.W."/>
            <person name="Butchko R.A."/>
            <person name="Chapman S."/>
            <person name="Coulson R."/>
            <person name="Coutinho P.M."/>
            <person name="Danchin E.G."/>
            <person name="Diener A."/>
            <person name="Gale L.R."/>
            <person name="Gardiner D.M."/>
            <person name="Goff S."/>
            <person name="Hammond-Kosack K.E."/>
            <person name="Hilburn K."/>
            <person name="Hua-Van A."/>
            <person name="Jonkers W."/>
            <person name="Kazan K."/>
            <person name="Kodira C.D."/>
            <person name="Koehrsen M."/>
            <person name="Kumar L."/>
            <person name="Lee Y.H."/>
            <person name="Li L."/>
            <person name="Manners J.M."/>
            <person name="Miranda-Saavedra D."/>
            <person name="Mukherjee M."/>
            <person name="Park G."/>
            <person name="Park J."/>
            <person name="Park S.Y."/>
            <person name="Proctor R.H."/>
            <person name="Regev A."/>
            <person name="Ruiz-Roldan M.C."/>
            <person name="Sain D."/>
            <person name="Sakthikumar S."/>
            <person name="Sykes S."/>
            <person name="Schwartz D.C."/>
            <person name="Turgeon B.G."/>
            <person name="Wapinski I."/>
            <person name="Yoder O."/>
            <person name="Young S."/>
            <person name="Zeng Q."/>
            <person name="Zhou S."/>
            <person name="Galagan J."/>
            <person name="Cuomo C.A."/>
            <person name="Kistler H.C."/>
            <person name="Rep M."/>
        </authorList>
    </citation>
    <scope>NUCLEOTIDE SEQUENCE [LARGE SCALE GENOMIC DNA]</scope>
    <source>
        <strain evidence="2">M3125 / FGSC 7600</strain>
    </source>
</reference>
<evidence type="ECO:0000313" key="1">
    <source>
        <dbReference type="EMBL" id="EWG44193.1"/>
    </source>
</evidence>
<keyword evidence="2" id="KW-1185">Reference proteome</keyword>
<organism evidence="1 2">
    <name type="scientific">Gibberella moniliformis (strain M3125 / FGSC 7600)</name>
    <name type="common">Maize ear and stalk rot fungus</name>
    <name type="synonym">Fusarium verticillioides</name>
    <dbReference type="NCBI Taxonomy" id="334819"/>
    <lineage>
        <taxon>Eukaryota</taxon>
        <taxon>Fungi</taxon>
        <taxon>Dikarya</taxon>
        <taxon>Ascomycota</taxon>
        <taxon>Pezizomycotina</taxon>
        <taxon>Sordariomycetes</taxon>
        <taxon>Hypocreomycetidae</taxon>
        <taxon>Hypocreales</taxon>
        <taxon>Nectriaceae</taxon>
        <taxon>Fusarium</taxon>
        <taxon>Fusarium fujikuroi species complex</taxon>
    </lineage>
</organism>
<accession>W7LY26</accession>
<dbReference type="AlphaFoldDB" id="W7LY26"/>
<dbReference type="HOGENOM" id="CLU_2941918_0_0_1"/>